<keyword evidence="2" id="KW-1185">Reference proteome</keyword>
<evidence type="ECO:0000313" key="2">
    <source>
        <dbReference type="Proteomes" id="UP001055811"/>
    </source>
</evidence>
<sequence length="102" mass="12010">MFFYSQNIANLISNFGFPHVYIFFKIFSLHEEYFPSWLYQTIPFSIHDIPMSEDQPFTPLFMEEPNDDFEELSLDKGDIDSDKVEGPNDGQLTSLQDFKKLN</sequence>
<organism evidence="1 2">
    <name type="scientific">Cichorium intybus</name>
    <name type="common">Chicory</name>
    <dbReference type="NCBI Taxonomy" id="13427"/>
    <lineage>
        <taxon>Eukaryota</taxon>
        <taxon>Viridiplantae</taxon>
        <taxon>Streptophyta</taxon>
        <taxon>Embryophyta</taxon>
        <taxon>Tracheophyta</taxon>
        <taxon>Spermatophyta</taxon>
        <taxon>Magnoliopsida</taxon>
        <taxon>eudicotyledons</taxon>
        <taxon>Gunneridae</taxon>
        <taxon>Pentapetalae</taxon>
        <taxon>asterids</taxon>
        <taxon>campanulids</taxon>
        <taxon>Asterales</taxon>
        <taxon>Asteraceae</taxon>
        <taxon>Cichorioideae</taxon>
        <taxon>Cichorieae</taxon>
        <taxon>Cichoriinae</taxon>
        <taxon>Cichorium</taxon>
    </lineage>
</organism>
<dbReference type="EMBL" id="CM042017">
    <property type="protein sequence ID" value="KAI3691327.1"/>
    <property type="molecule type" value="Genomic_DNA"/>
</dbReference>
<accession>A0ACB8Z005</accession>
<proteinExistence type="predicted"/>
<reference evidence="2" key="1">
    <citation type="journal article" date="2022" name="Mol. Ecol. Resour.">
        <title>The genomes of chicory, endive, great burdock and yacon provide insights into Asteraceae palaeo-polyploidization history and plant inulin production.</title>
        <authorList>
            <person name="Fan W."/>
            <person name="Wang S."/>
            <person name="Wang H."/>
            <person name="Wang A."/>
            <person name="Jiang F."/>
            <person name="Liu H."/>
            <person name="Zhao H."/>
            <person name="Xu D."/>
            <person name="Zhang Y."/>
        </authorList>
    </citation>
    <scope>NUCLEOTIDE SEQUENCE [LARGE SCALE GENOMIC DNA]</scope>
    <source>
        <strain evidence="2">cv. Punajuju</strain>
    </source>
</reference>
<comment type="caution">
    <text evidence="1">The sequence shown here is derived from an EMBL/GenBank/DDBJ whole genome shotgun (WGS) entry which is preliminary data.</text>
</comment>
<dbReference type="Proteomes" id="UP001055811">
    <property type="component" value="Linkage Group LG09"/>
</dbReference>
<name>A0ACB8Z005_CICIN</name>
<protein>
    <submittedName>
        <fullName evidence="1">Uncharacterized protein</fullName>
    </submittedName>
</protein>
<gene>
    <name evidence="1" type="ORF">L2E82_49653</name>
</gene>
<evidence type="ECO:0000313" key="1">
    <source>
        <dbReference type="EMBL" id="KAI3691327.1"/>
    </source>
</evidence>
<reference evidence="1 2" key="2">
    <citation type="journal article" date="2022" name="Mol. Ecol. Resour.">
        <title>The genomes of chicory, endive, great burdock and yacon provide insights into Asteraceae paleo-polyploidization history and plant inulin production.</title>
        <authorList>
            <person name="Fan W."/>
            <person name="Wang S."/>
            <person name="Wang H."/>
            <person name="Wang A."/>
            <person name="Jiang F."/>
            <person name="Liu H."/>
            <person name="Zhao H."/>
            <person name="Xu D."/>
            <person name="Zhang Y."/>
        </authorList>
    </citation>
    <scope>NUCLEOTIDE SEQUENCE [LARGE SCALE GENOMIC DNA]</scope>
    <source>
        <strain evidence="2">cv. Punajuju</strain>
        <tissue evidence="1">Leaves</tissue>
    </source>
</reference>